<dbReference type="AlphaFoldDB" id="A0ABC8C0C5"/>
<organism evidence="2 3">
    <name type="scientific">Kitasatospora albolonga</name>
    <dbReference type="NCBI Taxonomy" id="68173"/>
    <lineage>
        <taxon>Bacteria</taxon>
        <taxon>Bacillati</taxon>
        <taxon>Actinomycetota</taxon>
        <taxon>Actinomycetes</taxon>
        <taxon>Kitasatosporales</taxon>
        <taxon>Streptomycetaceae</taxon>
        <taxon>Kitasatospora</taxon>
    </lineage>
</organism>
<feature type="transmembrane region" description="Helical" evidence="1">
    <location>
        <begin position="88"/>
        <end position="109"/>
    </location>
</feature>
<reference evidence="2 3" key="1">
    <citation type="submission" date="2017-04" db="EMBL/GenBank/DDBJ databases">
        <title>The complete genome sequence of Streptomyces albolongus YIM 101047, the producer of novel bafilomycins and novel odoriferous sesquiterpenoids.</title>
        <authorList>
            <person name="Yin M."/>
            <person name="Jiang Y."/>
        </authorList>
    </citation>
    <scope>NUCLEOTIDE SEQUENCE [LARGE SCALE GENOMIC DNA]</scope>
    <source>
        <strain evidence="2 3">YIM 101047</strain>
    </source>
</reference>
<feature type="transmembrane region" description="Helical" evidence="1">
    <location>
        <begin position="51"/>
        <end position="68"/>
    </location>
</feature>
<feature type="transmembrane region" description="Helical" evidence="1">
    <location>
        <begin position="179"/>
        <end position="204"/>
    </location>
</feature>
<accession>A0ABC8C0C5</accession>
<dbReference type="KEGG" id="kab:B7C62_26685"/>
<evidence type="ECO:0000313" key="3">
    <source>
        <dbReference type="Proteomes" id="UP000192251"/>
    </source>
</evidence>
<proteinExistence type="predicted"/>
<name>A0ABC8C0C5_9ACTN</name>
<dbReference type="RefSeq" id="WP_084749642.1">
    <property type="nucleotide sequence ID" value="NZ_CP020563.1"/>
</dbReference>
<evidence type="ECO:0000313" key="2">
    <source>
        <dbReference type="EMBL" id="ARF75440.1"/>
    </source>
</evidence>
<keyword evidence="3" id="KW-1185">Reference proteome</keyword>
<protein>
    <recommendedName>
        <fullName evidence="4">Integral membrane protein</fullName>
    </recommendedName>
</protein>
<evidence type="ECO:0000256" key="1">
    <source>
        <dbReference type="SAM" id="Phobius"/>
    </source>
</evidence>
<dbReference type="EMBL" id="CP020563">
    <property type="protein sequence ID" value="ARF75440.1"/>
    <property type="molecule type" value="Genomic_DNA"/>
</dbReference>
<feature type="transmembrane region" description="Helical" evidence="1">
    <location>
        <begin position="20"/>
        <end position="39"/>
    </location>
</feature>
<gene>
    <name evidence="2" type="ORF">B7C62_26685</name>
</gene>
<keyword evidence="1" id="KW-0472">Membrane</keyword>
<feature type="transmembrane region" description="Helical" evidence="1">
    <location>
        <begin position="121"/>
        <end position="142"/>
    </location>
</feature>
<evidence type="ECO:0008006" key="4">
    <source>
        <dbReference type="Google" id="ProtNLM"/>
    </source>
</evidence>
<keyword evidence="1" id="KW-0812">Transmembrane</keyword>
<keyword evidence="1" id="KW-1133">Transmembrane helix</keyword>
<sequence length="214" mass="22167">MTGRTGLLRAWAGVHPTRPAGTLLLISGTLSLLGAQATIDSLGFLLFETPVALMLLVPVVAGIAVAIATGGGTGIPLPEHPALLSARLAWLLALTAAGTLAVSTGQLVGPELTWEPAVRNLLLYAALAVITVSLAGPSMAWLPPVALTLAAMLFGYPPSEPGYYWWAAVMEETVTPGQWGVAGGLFLCAALVHLGHPLLGPYLGRHTERNGDKR</sequence>
<dbReference type="Proteomes" id="UP000192251">
    <property type="component" value="Chromosome"/>
</dbReference>